<accession>A0A182S9C7</accession>
<feature type="region of interest" description="Disordered" evidence="1">
    <location>
        <begin position="20"/>
        <end position="126"/>
    </location>
</feature>
<reference evidence="3" key="1">
    <citation type="submission" date="2013-09" db="EMBL/GenBank/DDBJ databases">
        <title>The Genome Sequence of Anopheles maculatus species B.</title>
        <authorList>
            <consortium name="The Broad Institute Genomics Platform"/>
            <person name="Neafsey D.E."/>
            <person name="Besansky N."/>
            <person name="Howell P."/>
            <person name="Walton C."/>
            <person name="Young S.K."/>
            <person name="Zeng Q."/>
            <person name="Gargeya S."/>
            <person name="Fitzgerald M."/>
            <person name="Haas B."/>
            <person name="Abouelleil A."/>
            <person name="Allen A.W."/>
            <person name="Alvarado L."/>
            <person name="Arachchi H.M."/>
            <person name="Berlin A.M."/>
            <person name="Chapman S.B."/>
            <person name="Gainer-Dewar J."/>
            <person name="Goldberg J."/>
            <person name="Griggs A."/>
            <person name="Gujja S."/>
            <person name="Hansen M."/>
            <person name="Howarth C."/>
            <person name="Imamovic A."/>
            <person name="Ireland A."/>
            <person name="Larimer J."/>
            <person name="McCowan C."/>
            <person name="Murphy C."/>
            <person name="Pearson M."/>
            <person name="Poon T.W."/>
            <person name="Priest M."/>
            <person name="Roberts A."/>
            <person name="Saif S."/>
            <person name="Shea T."/>
            <person name="Sisk P."/>
            <person name="Sykes S."/>
            <person name="Wortman J."/>
            <person name="Nusbaum C."/>
            <person name="Birren B."/>
        </authorList>
    </citation>
    <scope>NUCLEOTIDE SEQUENCE [LARGE SCALE GENOMIC DNA]</scope>
    <source>
        <strain evidence="3">maculatus3</strain>
    </source>
</reference>
<reference evidence="2" key="2">
    <citation type="submission" date="2020-05" db="UniProtKB">
        <authorList>
            <consortium name="EnsemblMetazoa"/>
        </authorList>
    </citation>
    <scope>IDENTIFICATION</scope>
    <source>
        <strain evidence="2">maculatus3</strain>
    </source>
</reference>
<proteinExistence type="predicted"/>
<protein>
    <submittedName>
        <fullName evidence="2">Uncharacterized protein</fullName>
    </submittedName>
</protein>
<dbReference type="Proteomes" id="UP000075901">
    <property type="component" value="Unassembled WGS sequence"/>
</dbReference>
<feature type="compositionally biased region" description="Low complexity" evidence="1">
    <location>
        <begin position="42"/>
        <end position="59"/>
    </location>
</feature>
<evidence type="ECO:0000313" key="3">
    <source>
        <dbReference type="Proteomes" id="UP000075901"/>
    </source>
</evidence>
<name>A0A182S9C7_9DIPT</name>
<sequence length="126" mass="13604">MRKISVRHLVSKIENRAAETLERNFGGRFSGRLRKEKRQDESGAGASASSAEAPTTSAARSWYMVHLSPDKRSNLPSSDTASAVSLSSSVATDEDDHHENGGDVDVQQGVIGRDKISADSAEFSQR</sequence>
<evidence type="ECO:0000313" key="2">
    <source>
        <dbReference type="EnsemblMetazoa" id="AMAM002280-PA"/>
    </source>
</evidence>
<dbReference type="VEuPathDB" id="VectorBase:AMAM002280"/>
<dbReference type="AlphaFoldDB" id="A0A182S9C7"/>
<feature type="compositionally biased region" description="Low complexity" evidence="1">
    <location>
        <begin position="77"/>
        <end position="91"/>
    </location>
</feature>
<organism evidence="2 3">
    <name type="scientific">Anopheles maculatus</name>
    <dbReference type="NCBI Taxonomy" id="74869"/>
    <lineage>
        <taxon>Eukaryota</taxon>
        <taxon>Metazoa</taxon>
        <taxon>Ecdysozoa</taxon>
        <taxon>Arthropoda</taxon>
        <taxon>Hexapoda</taxon>
        <taxon>Insecta</taxon>
        <taxon>Pterygota</taxon>
        <taxon>Neoptera</taxon>
        <taxon>Endopterygota</taxon>
        <taxon>Diptera</taxon>
        <taxon>Nematocera</taxon>
        <taxon>Culicoidea</taxon>
        <taxon>Culicidae</taxon>
        <taxon>Anophelinae</taxon>
        <taxon>Anopheles</taxon>
        <taxon>Anopheles maculatus group</taxon>
    </lineage>
</organism>
<dbReference type="EnsemblMetazoa" id="AMAM002280-RA">
    <property type="protein sequence ID" value="AMAM002280-PA"/>
    <property type="gene ID" value="AMAM002280"/>
</dbReference>
<evidence type="ECO:0000256" key="1">
    <source>
        <dbReference type="SAM" id="MobiDB-lite"/>
    </source>
</evidence>
<keyword evidence="3" id="KW-1185">Reference proteome</keyword>